<accession>A0A0L0NJV2</accession>
<proteinExistence type="predicted"/>
<feature type="chain" id="PRO_5005545148" evidence="1">
    <location>
        <begin position="26"/>
        <end position="161"/>
    </location>
</feature>
<comment type="caution">
    <text evidence="2">The sequence shown here is derived from an EMBL/GenBank/DDBJ whole genome shotgun (WGS) entry which is preliminary data.</text>
</comment>
<dbReference type="EMBL" id="LFRF01000002">
    <property type="protein sequence ID" value="KND94386.1"/>
    <property type="molecule type" value="Genomic_DNA"/>
</dbReference>
<gene>
    <name evidence="2" type="ORF">TOPH_01185</name>
</gene>
<dbReference type="Proteomes" id="UP000036947">
    <property type="component" value="Unassembled WGS sequence"/>
</dbReference>
<keyword evidence="3" id="KW-1185">Reference proteome</keyword>
<organism evidence="2 3">
    <name type="scientific">Tolypocladium ophioglossoides (strain CBS 100239)</name>
    <name type="common">Snaketongue truffleclub</name>
    <name type="synonym">Elaphocordyceps ophioglossoides</name>
    <dbReference type="NCBI Taxonomy" id="1163406"/>
    <lineage>
        <taxon>Eukaryota</taxon>
        <taxon>Fungi</taxon>
        <taxon>Dikarya</taxon>
        <taxon>Ascomycota</taxon>
        <taxon>Pezizomycotina</taxon>
        <taxon>Sordariomycetes</taxon>
        <taxon>Hypocreomycetidae</taxon>
        <taxon>Hypocreales</taxon>
        <taxon>Ophiocordycipitaceae</taxon>
        <taxon>Tolypocladium</taxon>
    </lineage>
</organism>
<evidence type="ECO:0000313" key="2">
    <source>
        <dbReference type="EMBL" id="KND94386.1"/>
    </source>
</evidence>
<reference evidence="2 3" key="1">
    <citation type="journal article" date="2015" name="BMC Genomics">
        <title>The genome of the truffle-parasite Tolypocladium ophioglossoides and the evolution of antifungal peptaibiotics.</title>
        <authorList>
            <person name="Quandt C.A."/>
            <person name="Bushley K.E."/>
            <person name="Spatafora J.W."/>
        </authorList>
    </citation>
    <scope>NUCLEOTIDE SEQUENCE [LARGE SCALE GENOMIC DNA]</scope>
    <source>
        <strain evidence="2 3">CBS 100239</strain>
    </source>
</reference>
<sequence>MPHGRLVLPLHIISILTLALPSSNSHIPPFWSRRQQAGNSPLLALVHHPLPVPPLPRPLQPHPQQVLQDPVLQPPLPRGRLHEPQRPLRALGVPRRCAVALSLPERRPQLVPRHVPSRRRELHRLQQPPVEVSVGVHNVRFGAHGFVVVQVVLLIPPPPRI</sequence>
<feature type="signal peptide" evidence="1">
    <location>
        <begin position="1"/>
        <end position="25"/>
    </location>
</feature>
<dbReference type="AlphaFoldDB" id="A0A0L0NJV2"/>
<keyword evidence="1" id="KW-0732">Signal</keyword>
<evidence type="ECO:0000256" key="1">
    <source>
        <dbReference type="SAM" id="SignalP"/>
    </source>
</evidence>
<name>A0A0L0NJV2_TOLOC</name>
<protein>
    <submittedName>
        <fullName evidence="2">Uncharacterized protein</fullName>
    </submittedName>
</protein>
<evidence type="ECO:0000313" key="3">
    <source>
        <dbReference type="Proteomes" id="UP000036947"/>
    </source>
</evidence>